<dbReference type="EMBL" id="MLJW01001057">
    <property type="protein sequence ID" value="OIQ80465.1"/>
    <property type="molecule type" value="Genomic_DNA"/>
</dbReference>
<dbReference type="InterPro" id="IPR002104">
    <property type="entry name" value="Integrase_catalytic"/>
</dbReference>
<dbReference type="InterPro" id="IPR011010">
    <property type="entry name" value="DNA_brk_join_enz"/>
</dbReference>
<keyword evidence="2" id="KW-0238">DNA-binding</keyword>
<dbReference type="InterPro" id="IPR044068">
    <property type="entry name" value="CB"/>
</dbReference>
<feature type="domain" description="Tyr recombinase" evidence="5">
    <location>
        <begin position="163"/>
        <end position="341"/>
    </location>
</feature>
<evidence type="ECO:0000259" key="6">
    <source>
        <dbReference type="PROSITE" id="PS51900"/>
    </source>
</evidence>
<evidence type="ECO:0000256" key="1">
    <source>
        <dbReference type="ARBA" id="ARBA00022908"/>
    </source>
</evidence>
<comment type="caution">
    <text evidence="7">The sequence shown here is derived from an EMBL/GenBank/DDBJ whole genome shotgun (WGS) entry which is preliminary data.</text>
</comment>
<evidence type="ECO:0000313" key="7">
    <source>
        <dbReference type="EMBL" id="OIQ80465.1"/>
    </source>
</evidence>
<dbReference type="GO" id="GO:0003677">
    <property type="term" value="F:DNA binding"/>
    <property type="evidence" value="ECO:0007669"/>
    <property type="project" value="UniProtKB-KW"/>
</dbReference>
<feature type="compositionally biased region" description="Low complexity" evidence="4">
    <location>
        <begin position="129"/>
        <end position="140"/>
    </location>
</feature>
<evidence type="ECO:0000256" key="4">
    <source>
        <dbReference type="SAM" id="MobiDB-lite"/>
    </source>
</evidence>
<dbReference type="PROSITE" id="PS51898">
    <property type="entry name" value="TYR_RECOMBINASE"/>
    <property type="match status" value="1"/>
</dbReference>
<dbReference type="InterPro" id="IPR013762">
    <property type="entry name" value="Integrase-like_cat_sf"/>
</dbReference>
<dbReference type="Gene3D" id="1.10.443.10">
    <property type="entry name" value="Intergrase catalytic core"/>
    <property type="match status" value="1"/>
</dbReference>
<evidence type="ECO:0000259" key="5">
    <source>
        <dbReference type="PROSITE" id="PS51898"/>
    </source>
</evidence>
<dbReference type="PANTHER" id="PTHR30349">
    <property type="entry name" value="PHAGE INTEGRASE-RELATED"/>
    <property type="match status" value="1"/>
</dbReference>
<dbReference type="CDD" id="cd00397">
    <property type="entry name" value="DNA_BRE_C"/>
    <property type="match status" value="1"/>
</dbReference>
<dbReference type="SUPFAM" id="SSF56349">
    <property type="entry name" value="DNA breaking-rejoining enzymes"/>
    <property type="match status" value="1"/>
</dbReference>
<dbReference type="InterPro" id="IPR010998">
    <property type="entry name" value="Integrase_recombinase_N"/>
</dbReference>
<feature type="domain" description="Core-binding (CB)" evidence="6">
    <location>
        <begin position="18"/>
        <end position="116"/>
    </location>
</feature>
<dbReference type="AlphaFoldDB" id="A0A1J5QA00"/>
<dbReference type="PANTHER" id="PTHR30349:SF81">
    <property type="entry name" value="TYROSINE RECOMBINASE XERC"/>
    <property type="match status" value="1"/>
</dbReference>
<dbReference type="GO" id="GO:0006310">
    <property type="term" value="P:DNA recombination"/>
    <property type="evidence" value="ECO:0007669"/>
    <property type="project" value="UniProtKB-KW"/>
</dbReference>
<dbReference type="Gene3D" id="1.10.150.130">
    <property type="match status" value="1"/>
</dbReference>
<reference evidence="7" key="1">
    <citation type="submission" date="2016-10" db="EMBL/GenBank/DDBJ databases">
        <title>Sequence of Gallionella enrichment culture.</title>
        <authorList>
            <person name="Poehlein A."/>
            <person name="Muehling M."/>
            <person name="Daniel R."/>
        </authorList>
    </citation>
    <scope>NUCLEOTIDE SEQUENCE</scope>
</reference>
<evidence type="ECO:0000256" key="3">
    <source>
        <dbReference type="ARBA" id="ARBA00023172"/>
    </source>
</evidence>
<accession>A0A1J5QA00</accession>
<proteinExistence type="predicted"/>
<protein>
    <submittedName>
        <fullName evidence="7">Tyrosine recombinase XerC</fullName>
    </submittedName>
</protein>
<evidence type="ECO:0000256" key="2">
    <source>
        <dbReference type="ARBA" id="ARBA00023125"/>
    </source>
</evidence>
<gene>
    <name evidence="7" type="primary">xerC_52</name>
    <name evidence="7" type="ORF">GALL_377830</name>
</gene>
<dbReference type="Pfam" id="PF00589">
    <property type="entry name" value="Phage_integrase"/>
    <property type="match status" value="1"/>
</dbReference>
<dbReference type="GO" id="GO:0015074">
    <property type="term" value="P:DNA integration"/>
    <property type="evidence" value="ECO:0007669"/>
    <property type="project" value="UniProtKB-KW"/>
</dbReference>
<organism evidence="7">
    <name type="scientific">mine drainage metagenome</name>
    <dbReference type="NCBI Taxonomy" id="410659"/>
    <lineage>
        <taxon>unclassified sequences</taxon>
        <taxon>metagenomes</taxon>
        <taxon>ecological metagenomes</taxon>
    </lineage>
</organism>
<keyword evidence="3" id="KW-0233">DNA recombination</keyword>
<dbReference type="InterPro" id="IPR050090">
    <property type="entry name" value="Tyrosine_recombinase_XerCD"/>
</dbReference>
<dbReference type="InterPro" id="IPR004107">
    <property type="entry name" value="Integrase_SAM-like_N"/>
</dbReference>
<dbReference type="Pfam" id="PF02899">
    <property type="entry name" value="Phage_int_SAM_1"/>
    <property type="match status" value="1"/>
</dbReference>
<keyword evidence="1" id="KW-0229">DNA integration</keyword>
<name>A0A1J5QA00_9ZZZZ</name>
<feature type="region of interest" description="Disordered" evidence="4">
    <location>
        <begin position="122"/>
        <end position="141"/>
    </location>
</feature>
<sequence length="352" mass="37825">MELRVRRTDGGHELTGGWAGVGEVNAFLRHLAGRGFSPATVRAYAYDLLNFARFIGGRDLLVADVGPTDIFEWIDVQGVRRPGQAGGVVALRRPGAAPSSVNRRVAAVRAFFEYQVMTGARAQNPVPTPRRGAGARPAPGGLLGHLGSGRARGGGRLVRQPRQLPESLPMDQVQEFLGSLRTHRDRAMVLAMLLGGLRSAEVRGLLLESIDTGRRCLRVVGKGAKERVVPIDAAFFTEFGAYLRLERPPGLATPEAFVVLRGPGAGRPLGEAALRSLFRRHRASSGAIRVRPHRLRHTYGTELAAAGIDLLALRDLMGHVSPQTTAAYVHLSIEHLAAEYAAARAVMSGARS</sequence>
<dbReference type="PROSITE" id="PS51900">
    <property type="entry name" value="CB"/>
    <property type="match status" value="1"/>
</dbReference>